<evidence type="ECO:0000256" key="7">
    <source>
        <dbReference type="ARBA" id="ARBA00023242"/>
    </source>
</evidence>
<evidence type="ECO:0000256" key="8">
    <source>
        <dbReference type="SAM" id="MobiDB-lite"/>
    </source>
</evidence>
<dbReference type="CDD" id="cd18033">
    <property type="entry name" value="DEXDc_FANCM"/>
    <property type="match status" value="1"/>
</dbReference>
<dbReference type="SUPFAM" id="SSF52540">
    <property type="entry name" value="P-loop containing nucleoside triphosphate hydrolases"/>
    <property type="match status" value="1"/>
</dbReference>
<keyword evidence="6" id="KW-0067">ATP-binding</keyword>
<evidence type="ECO:0000256" key="1">
    <source>
        <dbReference type="ARBA" id="ARBA00004123"/>
    </source>
</evidence>
<dbReference type="InterPro" id="IPR011545">
    <property type="entry name" value="DEAD/DEAH_box_helicase_dom"/>
</dbReference>
<dbReference type="PANTHER" id="PTHR14025">
    <property type="entry name" value="FANCONI ANEMIA GROUP M FANCM FAMILY MEMBER"/>
    <property type="match status" value="1"/>
</dbReference>
<comment type="subcellular location">
    <subcellularLocation>
        <location evidence="1">Nucleus</location>
    </subcellularLocation>
</comment>
<evidence type="ECO:0000313" key="11">
    <source>
        <dbReference type="Proteomes" id="UP001652626"/>
    </source>
</evidence>
<name>A0ABM4AJQ3_VANTA</name>
<evidence type="ECO:0000256" key="3">
    <source>
        <dbReference type="ARBA" id="ARBA00022741"/>
    </source>
</evidence>
<feature type="domain" description="Helicase C-terminal" evidence="10">
    <location>
        <begin position="425"/>
        <end position="596"/>
    </location>
</feature>
<evidence type="ECO:0000256" key="2">
    <source>
        <dbReference type="ARBA" id="ARBA00009889"/>
    </source>
</evidence>
<organism evidence="11 12">
    <name type="scientific">Vanessa tameamea</name>
    <name type="common">Kamehameha butterfly</name>
    <dbReference type="NCBI Taxonomy" id="334116"/>
    <lineage>
        <taxon>Eukaryota</taxon>
        <taxon>Metazoa</taxon>
        <taxon>Ecdysozoa</taxon>
        <taxon>Arthropoda</taxon>
        <taxon>Hexapoda</taxon>
        <taxon>Insecta</taxon>
        <taxon>Pterygota</taxon>
        <taxon>Neoptera</taxon>
        <taxon>Endopterygota</taxon>
        <taxon>Lepidoptera</taxon>
        <taxon>Glossata</taxon>
        <taxon>Ditrysia</taxon>
        <taxon>Papilionoidea</taxon>
        <taxon>Nymphalidae</taxon>
        <taxon>Nymphalinae</taxon>
        <taxon>Vanessa</taxon>
    </lineage>
</organism>
<dbReference type="Gene3D" id="1.20.1320.20">
    <property type="entry name" value="hef helicase domain"/>
    <property type="match status" value="1"/>
</dbReference>
<protein>
    <submittedName>
        <fullName evidence="12">Fanconi anemia group M protein</fullName>
    </submittedName>
</protein>
<dbReference type="Pfam" id="PF00271">
    <property type="entry name" value="Helicase_C"/>
    <property type="match status" value="1"/>
</dbReference>
<evidence type="ECO:0000256" key="5">
    <source>
        <dbReference type="ARBA" id="ARBA00022806"/>
    </source>
</evidence>
<dbReference type="InterPro" id="IPR044749">
    <property type="entry name" value="FANCM_DEXDc"/>
</dbReference>
<evidence type="ECO:0000313" key="12">
    <source>
        <dbReference type="RefSeq" id="XP_064071523.1"/>
    </source>
</evidence>
<dbReference type="GeneID" id="113401157"/>
<feature type="compositionally biased region" description="Basic and acidic residues" evidence="8">
    <location>
        <begin position="1205"/>
        <end position="1217"/>
    </location>
</feature>
<evidence type="ECO:0000259" key="9">
    <source>
        <dbReference type="PROSITE" id="PS51192"/>
    </source>
</evidence>
<feature type="domain" description="Helicase ATP-binding" evidence="9">
    <location>
        <begin position="79"/>
        <end position="248"/>
    </location>
</feature>
<dbReference type="InterPro" id="IPR027417">
    <property type="entry name" value="P-loop_NTPase"/>
</dbReference>
<dbReference type="Gene3D" id="3.40.50.300">
    <property type="entry name" value="P-loop containing nucleotide triphosphate hydrolases"/>
    <property type="match status" value="2"/>
</dbReference>
<dbReference type="InterPro" id="IPR001650">
    <property type="entry name" value="Helicase_C-like"/>
</dbReference>
<keyword evidence="7" id="KW-0539">Nucleus</keyword>
<keyword evidence="11" id="KW-1185">Reference proteome</keyword>
<dbReference type="PANTHER" id="PTHR14025:SF20">
    <property type="entry name" value="FANCONI ANEMIA GROUP M PROTEIN"/>
    <property type="match status" value="1"/>
</dbReference>
<comment type="similarity">
    <text evidence="2">Belongs to the DEAD box helicase family. DEAH subfamily. FANCM sub-subfamily.</text>
</comment>
<gene>
    <name evidence="12" type="primary">LOC113401157</name>
</gene>
<keyword evidence="3" id="KW-0547">Nucleotide-binding</keyword>
<evidence type="ECO:0000256" key="4">
    <source>
        <dbReference type="ARBA" id="ARBA00022801"/>
    </source>
</evidence>
<evidence type="ECO:0000259" key="10">
    <source>
        <dbReference type="PROSITE" id="PS51194"/>
    </source>
</evidence>
<reference evidence="12" key="1">
    <citation type="submission" date="2025-08" db="UniProtKB">
        <authorList>
            <consortium name="RefSeq"/>
        </authorList>
    </citation>
    <scope>IDENTIFICATION</scope>
    <source>
        <tissue evidence="12">Whole body</tissue>
    </source>
</reference>
<dbReference type="SMART" id="SM00490">
    <property type="entry name" value="HELICc"/>
    <property type="match status" value="1"/>
</dbReference>
<proteinExistence type="inferred from homology"/>
<dbReference type="Proteomes" id="UP001652626">
    <property type="component" value="Chromosome 7"/>
</dbReference>
<dbReference type="RefSeq" id="XP_064071523.1">
    <property type="nucleotide sequence ID" value="XM_064215453.1"/>
</dbReference>
<dbReference type="Pfam" id="PF00270">
    <property type="entry name" value="DEAD"/>
    <property type="match status" value="1"/>
</dbReference>
<evidence type="ECO:0000256" key="6">
    <source>
        <dbReference type="ARBA" id="ARBA00022840"/>
    </source>
</evidence>
<feature type="region of interest" description="Disordered" evidence="8">
    <location>
        <begin position="1194"/>
        <end position="1221"/>
    </location>
</feature>
<dbReference type="SMART" id="SM00487">
    <property type="entry name" value="DEXDc"/>
    <property type="match status" value="1"/>
</dbReference>
<dbReference type="PROSITE" id="PS51192">
    <property type="entry name" value="HELICASE_ATP_BIND_1"/>
    <property type="match status" value="1"/>
</dbReference>
<dbReference type="InterPro" id="IPR039686">
    <property type="entry name" value="FANCM/Mph1-like_ID"/>
</dbReference>
<dbReference type="InterPro" id="IPR014001">
    <property type="entry name" value="Helicase_ATP-bd"/>
</dbReference>
<sequence length="1662" mass="188969">MEINNDDLDEDEVFDESSVFAHFDNFSFRDTNGNKCNTESALDVSALCCDEEIKGYDKLTGKTWIYPTNYPIRDYQYNIIKAALLKNTLVSLPTGLGKTFIAAVVMFNFYRWYPTGKIIFMAPTRPLVAQQIEACYNIIALPRNDTVEMTGHMQLNKRKTNWITKRVIFATPQVIYNDIKSGICQGDKIRCLVVDEAHRAKGNYAYCQIISTLTEMGHRIYRVLALSATPGSKVEDVVNVVKNLRIGHLELRNENSIDVVSYSHSRKINTVVIPLGAELTQLKKQYVEILDGYARRLKQLNILSHDVGNLTKGRVVMLYKEFQTTERGARHPQHNYIMKDFTLLIALYHGYELLVKHGSRVFLNYFDEHPEKSWIQADDKLTALLERLRDDLGVDPLLLDRSVLPDGTIPEIPQNLAFGHPKFYKLKEIMLEHFTNAKQKGQETKAIVFCEYRESVHLVHCLLLQCRPLIVPQMFVGQGTSGRDGKAAVSQKQQLRVMRGFRSGACNALVCTCVAEEGLDVGSVDLILCFDVSTRSPVRLVQRCGRTGRERGGHVFILVTEGKEHQTLKESMRQRDGLNQKILKSKEVENSLYKMNPRMLPRDLTPECQKMYITVDKAKNKEDSERPKKGQTNLKSMLCRRESRGTSNQNEWIKKNDFDKIYPRGYRDCNFFAQPTAYFSMSKESIKEITNVDGGSLLNLSTWIEWQRNLQKTINIGHSEDTIILTAVLKISEGKNSDIIPSTQIPNIAGQDSQSQNVFSSPVKIKPKQIKKKQKLPLIKSPSKKDGDIRTLFSTATKSTKNYTKLINDLGIHNDGNIPTRVINLLVDLCIQNTNVTKTCYVCLNVCNCKMIQSIREKDNLPFLMPINTEPNLPNIDLIDDLNVDSFLNYDNQNNNNDVKKDPNIDASKRDIENNIAQDTSNNFDIEIDFDSLSEQDSPALEKVSQDRKLTNGNTNFDIGDIDDIFAESSPEMVSNIDDDQNNSKPKETLDYFRLNSIEDIFADSDDELPKSDTENNLPALISNSVCKTKIIISPDGDIAERTNQRRAVRPPSPSILSGGIKINRQSTSPILCSQLRKPNMMRAISNQFQSSTPLNNVKADNLKATINNERDLKNTSDKSMFTITELVDMINKTENENLSGLTTSNIGGRNIKVQNRTTSPIISTQRDKTKLMDTTVSDKQKVMTSQLPLPESIFISDSDDEDSTHEYDVDTEKIKDGNTPNKRKIEIDNFASPYFNKEPNTEKENLSGLTISNICDEGRNEIIQNRTTSPIICTQRDKTIRMDVTQSDKQNVMTTLLPLSESILISDSDDEDGTEECCLGIEKRKIENKPFKRKFEDDNFASSHFNKKQKLNKEHGQKLTLQKKVLAALTSNKFNNDSFGNNNTYANFVLTSPNTSLRLNLHKEYENTLLFKSQKCNDTEKIQSKLDKLQMYRRDAKCSPTNNILRDATNTSHLLNRRKIAFSDSDDDFVSNEKPQKKLKSNNVHTNGVTKNKIRKKKKASEFLDLEAELSEDDEYGSGDELTDESVGSIIDFICDENITHDEEDIQAIYLKSVKSPVKGVFKIPQFTYKYKKDDVLSQYIEENDTYEMDSFCVDSHVGLTQINEVSELELAEMLLEEKKRNKKFSKALPTMTERNDESPVIKRKFKNVKRQISSDSDDSS</sequence>
<keyword evidence="4" id="KW-0378">Hydrolase</keyword>
<dbReference type="PROSITE" id="PS51194">
    <property type="entry name" value="HELICASE_CTER"/>
    <property type="match status" value="1"/>
</dbReference>
<accession>A0ABM4AJQ3</accession>
<keyword evidence="5" id="KW-0347">Helicase</keyword>
<dbReference type="CDD" id="cd12091">
    <property type="entry name" value="FANCM_ID"/>
    <property type="match status" value="1"/>
</dbReference>